<sequence length="656" mass="67919">MLSKLLFSSLAVSGSIHSPRRLHAVLPAYLLILLSAISFACSESHRDALELSAGQLESATSDGPASVFPIHQRGILSEMGQSIPTWHPHRHRFHKQVDTSVTQPAQAQAKLGSQAGAGKLFGWGIGGPRLSLVKGSDFKVTSAALPEEDFVAIAGSGHSLAVSSSGTLWSYGRNDSAGGGGHGSPPVRDAGQLGRGGGNTAAEVTPLRGHHMTTVAAGRYHSAAVSKGGALFTFGLNDFGQLGQRAVGGCTHGGTCRLGRPRIVQGPWGGAAVVGVAAGRYHTLAWTATGELYAAGLNGCGGEVSLEASSAPRRITGELAGVQVIKADAGYVSWLALSSDGAVYSCHTGFDGYGGNLPGKEKPNQRHEMGRRGDPLRPGRVLGELQGQQVTAIAQGRVHAVVATREGQVFVWGHMPQSGIINMQEPQLLASSHFDDAPVRHVAAGEYFAIAATDRAVYGWGTNGNGQLGTGDTRPRQSPTKVAGELANGEYTIVALAAGYQHSLAIATKAPVKSASHLGISPTTAQQPELGEAKPAAPATAVSPLAAPAAAVSVAAAWAAHTPSPRHPTIVQASPDVFNGLPAVLEAESKSPCWQAGPPGGLRCLPYFHILGVSKCGTTDLYSRLSMHPDVIRSKNKGPPFWDECGSPAHHPCLLL</sequence>
<feature type="repeat" description="RCC1" evidence="2">
    <location>
        <begin position="229"/>
        <end position="289"/>
    </location>
</feature>
<keyword evidence="1" id="KW-0677">Repeat</keyword>
<keyword evidence="5" id="KW-1185">Reference proteome</keyword>
<reference evidence="4 5" key="1">
    <citation type="journal article" date="2015" name="Genome Biol. Evol.">
        <title>Comparative Genomics of a Bacterivorous Green Alga Reveals Evolutionary Causalities and Consequences of Phago-Mixotrophic Mode of Nutrition.</title>
        <authorList>
            <person name="Burns J.A."/>
            <person name="Paasch A."/>
            <person name="Narechania A."/>
            <person name="Kim E."/>
        </authorList>
    </citation>
    <scope>NUCLEOTIDE SEQUENCE [LARGE SCALE GENOMIC DNA]</scope>
    <source>
        <strain evidence="4 5">PLY_AMNH</strain>
    </source>
</reference>
<feature type="repeat" description="RCC1" evidence="2">
    <location>
        <begin position="166"/>
        <end position="228"/>
    </location>
</feature>
<dbReference type="PANTHER" id="PTHR22872">
    <property type="entry name" value="BTK-BINDING PROTEIN-RELATED"/>
    <property type="match status" value="1"/>
</dbReference>
<gene>
    <name evidence="4" type="ORF">CYMTET_17554</name>
</gene>
<dbReference type="SUPFAM" id="SSF52540">
    <property type="entry name" value="P-loop containing nucleoside triphosphate hydrolases"/>
    <property type="match status" value="1"/>
</dbReference>
<dbReference type="InterPro" id="IPR027417">
    <property type="entry name" value="P-loop_NTPase"/>
</dbReference>
<evidence type="ECO:0000256" key="1">
    <source>
        <dbReference type="ARBA" id="ARBA00022737"/>
    </source>
</evidence>
<dbReference type="Proteomes" id="UP001190700">
    <property type="component" value="Unassembled WGS sequence"/>
</dbReference>
<dbReference type="InterPro" id="IPR000408">
    <property type="entry name" value="Reg_chr_condens"/>
</dbReference>
<feature type="compositionally biased region" description="Basic and acidic residues" evidence="3">
    <location>
        <begin position="359"/>
        <end position="377"/>
    </location>
</feature>
<accession>A0AAE0G9Q4</accession>
<feature type="repeat" description="RCC1" evidence="2">
    <location>
        <begin position="407"/>
        <end position="455"/>
    </location>
</feature>
<dbReference type="Gene3D" id="2.130.10.30">
    <property type="entry name" value="Regulator of chromosome condensation 1/beta-lactamase-inhibitor protein II"/>
    <property type="match status" value="2"/>
</dbReference>
<organism evidence="4 5">
    <name type="scientific">Cymbomonas tetramitiformis</name>
    <dbReference type="NCBI Taxonomy" id="36881"/>
    <lineage>
        <taxon>Eukaryota</taxon>
        <taxon>Viridiplantae</taxon>
        <taxon>Chlorophyta</taxon>
        <taxon>Pyramimonadophyceae</taxon>
        <taxon>Pyramimonadales</taxon>
        <taxon>Pyramimonadaceae</taxon>
        <taxon>Cymbomonas</taxon>
    </lineage>
</organism>
<dbReference type="InterPro" id="IPR051625">
    <property type="entry name" value="Signaling_Regulatory_Domain"/>
</dbReference>
<feature type="region of interest" description="Disordered" evidence="3">
    <location>
        <begin position="355"/>
        <end position="378"/>
    </location>
</feature>
<proteinExistence type="predicted"/>
<feature type="region of interest" description="Disordered" evidence="3">
    <location>
        <begin position="175"/>
        <end position="204"/>
    </location>
</feature>
<dbReference type="PROSITE" id="PS00626">
    <property type="entry name" value="RCC1_2"/>
    <property type="match status" value="1"/>
</dbReference>
<name>A0AAE0G9Q4_9CHLO</name>
<evidence type="ECO:0000313" key="5">
    <source>
        <dbReference type="Proteomes" id="UP001190700"/>
    </source>
</evidence>
<dbReference type="InterPro" id="IPR009091">
    <property type="entry name" value="RCC1/BLIP-II"/>
</dbReference>
<evidence type="ECO:0000313" key="4">
    <source>
        <dbReference type="EMBL" id="KAK3274255.1"/>
    </source>
</evidence>
<dbReference type="EMBL" id="LGRX02007831">
    <property type="protein sequence ID" value="KAK3274255.1"/>
    <property type="molecule type" value="Genomic_DNA"/>
</dbReference>
<dbReference type="SUPFAM" id="SSF50985">
    <property type="entry name" value="RCC1/BLIP-II"/>
    <property type="match status" value="1"/>
</dbReference>
<feature type="repeat" description="RCC1" evidence="2">
    <location>
        <begin position="455"/>
        <end position="509"/>
    </location>
</feature>
<dbReference type="PROSITE" id="PS50012">
    <property type="entry name" value="RCC1_3"/>
    <property type="match status" value="4"/>
</dbReference>
<dbReference type="AlphaFoldDB" id="A0AAE0G9Q4"/>
<dbReference type="Pfam" id="PF00415">
    <property type="entry name" value="RCC1"/>
    <property type="match status" value="2"/>
</dbReference>
<evidence type="ECO:0000256" key="2">
    <source>
        <dbReference type="PROSITE-ProRule" id="PRU00235"/>
    </source>
</evidence>
<comment type="caution">
    <text evidence="4">The sequence shown here is derived from an EMBL/GenBank/DDBJ whole genome shotgun (WGS) entry which is preliminary data.</text>
</comment>
<dbReference type="Gene3D" id="3.40.50.300">
    <property type="entry name" value="P-loop containing nucleotide triphosphate hydrolases"/>
    <property type="match status" value="1"/>
</dbReference>
<evidence type="ECO:0000256" key="3">
    <source>
        <dbReference type="SAM" id="MobiDB-lite"/>
    </source>
</evidence>
<protein>
    <submittedName>
        <fullName evidence="4">Uncharacterized protein</fullName>
    </submittedName>
</protein>
<feature type="region of interest" description="Disordered" evidence="3">
    <location>
        <begin position="516"/>
        <end position="537"/>
    </location>
</feature>
<dbReference type="PRINTS" id="PR00633">
    <property type="entry name" value="RCCNDNSATION"/>
</dbReference>